<name>A0A1E7ZA69_9ALTE</name>
<dbReference type="InterPro" id="IPR027417">
    <property type="entry name" value="P-loop_NTPase"/>
</dbReference>
<evidence type="ECO:0000313" key="4">
    <source>
        <dbReference type="EMBL" id="OFC70428.1"/>
    </source>
</evidence>
<dbReference type="InterPro" id="IPR037359">
    <property type="entry name" value="NST/OST"/>
</dbReference>
<reference evidence="4 5" key="1">
    <citation type="submission" date="2016-08" db="EMBL/GenBank/DDBJ databases">
        <authorList>
            <person name="Seilhamer J.J."/>
        </authorList>
    </citation>
    <scope>NUCLEOTIDE SEQUENCE [LARGE SCALE GENOMIC DNA]</scope>
    <source>
        <strain evidence="4 5">KCTC 42603</strain>
    </source>
</reference>
<proteinExistence type="predicted"/>
<keyword evidence="2" id="KW-0325">Glycoprotein</keyword>
<keyword evidence="1" id="KW-0808">Transferase</keyword>
<comment type="caution">
    <text evidence="4">The sequence shown here is derived from an EMBL/GenBank/DDBJ whole genome shotgun (WGS) entry which is preliminary data.</text>
</comment>
<evidence type="ECO:0000256" key="1">
    <source>
        <dbReference type="ARBA" id="ARBA00022679"/>
    </source>
</evidence>
<dbReference type="RefSeq" id="WP_070126072.1">
    <property type="nucleotide sequence ID" value="NZ_MDHN01000029.1"/>
</dbReference>
<organism evidence="4 5">
    <name type="scientific">Alteromonas confluentis</name>
    <dbReference type="NCBI Taxonomy" id="1656094"/>
    <lineage>
        <taxon>Bacteria</taxon>
        <taxon>Pseudomonadati</taxon>
        <taxon>Pseudomonadota</taxon>
        <taxon>Gammaproteobacteria</taxon>
        <taxon>Alteromonadales</taxon>
        <taxon>Alteromonadaceae</taxon>
        <taxon>Alteromonas/Salinimonas group</taxon>
        <taxon>Alteromonas</taxon>
    </lineage>
</organism>
<dbReference type="SUPFAM" id="SSF52540">
    <property type="entry name" value="P-loop containing nucleoside triphosphate hydrolases"/>
    <property type="match status" value="1"/>
</dbReference>
<dbReference type="PANTHER" id="PTHR10605">
    <property type="entry name" value="HEPARAN SULFATE SULFOTRANSFERASE"/>
    <property type="match status" value="1"/>
</dbReference>
<dbReference type="STRING" id="1656094.BFC18_14795"/>
<keyword evidence="5" id="KW-1185">Reference proteome</keyword>
<dbReference type="PANTHER" id="PTHR10605:SF56">
    <property type="entry name" value="BIFUNCTIONAL HEPARAN SULFATE N-DEACETYLASE_N-SULFOTRANSFERASE"/>
    <property type="match status" value="1"/>
</dbReference>
<feature type="domain" description="Sulfotransferase" evidence="3">
    <location>
        <begin position="9"/>
        <end position="192"/>
    </location>
</feature>
<protein>
    <recommendedName>
        <fullName evidence="3">Sulfotransferase domain-containing protein</fullName>
    </recommendedName>
</protein>
<dbReference type="Pfam" id="PF00685">
    <property type="entry name" value="Sulfotransfer_1"/>
    <property type="match status" value="1"/>
</dbReference>
<evidence type="ECO:0000313" key="5">
    <source>
        <dbReference type="Proteomes" id="UP000175691"/>
    </source>
</evidence>
<dbReference type="OrthoDB" id="9075305at2"/>
<gene>
    <name evidence="4" type="ORF">BFC18_14795</name>
</gene>
<dbReference type="Gene3D" id="3.40.50.300">
    <property type="entry name" value="P-loop containing nucleotide triphosphate hydrolases"/>
    <property type="match status" value="1"/>
</dbReference>
<dbReference type="InterPro" id="IPR000863">
    <property type="entry name" value="Sulfotransferase_dom"/>
</dbReference>
<dbReference type="Proteomes" id="UP000175691">
    <property type="component" value="Unassembled WGS sequence"/>
</dbReference>
<accession>A0A1E7ZA69</accession>
<dbReference type="EMBL" id="MDHN01000029">
    <property type="protein sequence ID" value="OFC70428.1"/>
    <property type="molecule type" value="Genomic_DNA"/>
</dbReference>
<evidence type="ECO:0000256" key="2">
    <source>
        <dbReference type="ARBA" id="ARBA00023180"/>
    </source>
</evidence>
<dbReference type="GO" id="GO:0008146">
    <property type="term" value="F:sulfotransferase activity"/>
    <property type="evidence" value="ECO:0007669"/>
    <property type="project" value="InterPro"/>
</dbReference>
<evidence type="ECO:0000259" key="3">
    <source>
        <dbReference type="Pfam" id="PF00685"/>
    </source>
</evidence>
<sequence>MQNTPQQYAFLVGSAKSGTTKLADLLDLHPEISVSSDKEPDTFARNDVSAAVMAEYDTLFEPNSTIRIDASTSYSEGTDSLQIAKRLAEVDPNAKILYLVRNPAKRAWSSYWHYVRNGTEKREPMAAITNQTSPHFVGSCFNLHVANYVSVFGRDNVRVIQFEDFIKQADDIYQQIITFLGLENVTLEQDESTKTKNKSYQWRGPAAFLKHVNPKYIQKTTKVLKSLLPESALEKLRNSATKPVPDLNDADYATLAALFEADHQSLQQDYADLFIKPTSSK</sequence>
<dbReference type="AlphaFoldDB" id="A0A1E7ZA69"/>